<feature type="compositionally biased region" description="Basic and acidic residues" evidence="9">
    <location>
        <begin position="64"/>
        <end position="77"/>
    </location>
</feature>
<keyword evidence="4" id="KW-0813">Transport</keyword>
<dbReference type="GO" id="GO:0005324">
    <property type="term" value="F:long-chain fatty acid transmembrane transporter activity"/>
    <property type="evidence" value="ECO:0007669"/>
    <property type="project" value="TreeGrafter"/>
</dbReference>
<evidence type="ECO:0000256" key="9">
    <source>
        <dbReference type="SAM" id="MobiDB-lite"/>
    </source>
</evidence>
<dbReference type="GO" id="GO:0004467">
    <property type="term" value="F:long-chain fatty acid-CoA ligase activity"/>
    <property type="evidence" value="ECO:0007669"/>
    <property type="project" value="UniProtKB-EC"/>
</dbReference>
<dbReference type="GO" id="GO:0005886">
    <property type="term" value="C:plasma membrane"/>
    <property type="evidence" value="ECO:0007669"/>
    <property type="project" value="TreeGrafter"/>
</dbReference>
<dbReference type="PANTHER" id="PTHR43107">
    <property type="entry name" value="LONG-CHAIN FATTY ACID TRANSPORT PROTEIN"/>
    <property type="match status" value="1"/>
</dbReference>
<reference evidence="12" key="1">
    <citation type="journal article" date="2004" name="Nature">
        <title>Genome duplication in the teleost fish Tetraodon nigroviridis reveals the early vertebrate proto-karyotype.</title>
        <authorList>
            <person name="Jaillon O."/>
            <person name="Aury J.-M."/>
            <person name="Brunet F."/>
            <person name="Petit J.-L."/>
            <person name="Stange-Thomann N."/>
            <person name="Mauceli E."/>
            <person name="Bouneau L."/>
            <person name="Fischer C."/>
            <person name="Ozouf-Costaz C."/>
            <person name="Bernot A."/>
            <person name="Nicaud S."/>
            <person name="Jaffe D."/>
            <person name="Fisher S."/>
            <person name="Lutfalla G."/>
            <person name="Dossat C."/>
            <person name="Segurens B."/>
            <person name="Dasilva C."/>
            <person name="Salanoubat M."/>
            <person name="Levy M."/>
            <person name="Boudet N."/>
            <person name="Castellano S."/>
            <person name="Anthouard V."/>
            <person name="Jubin C."/>
            <person name="Castelli V."/>
            <person name="Katinka M."/>
            <person name="Vacherie B."/>
            <person name="Biemont C."/>
            <person name="Skalli Z."/>
            <person name="Cattolico L."/>
            <person name="Poulain J."/>
            <person name="De Berardinis V."/>
            <person name="Cruaud C."/>
            <person name="Duprat S."/>
            <person name="Brottier P."/>
            <person name="Coutanceau J.-P."/>
            <person name="Gouzy J."/>
            <person name="Parra G."/>
            <person name="Lardier G."/>
            <person name="Chapple C."/>
            <person name="McKernan K.J."/>
            <person name="McEwan P."/>
            <person name="Bosak S."/>
            <person name="Kellis M."/>
            <person name="Volff J.-N."/>
            <person name="Guigo R."/>
            <person name="Zody M.C."/>
            <person name="Mesirov J."/>
            <person name="Lindblad-Toh K."/>
            <person name="Birren B."/>
            <person name="Nusbaum C."/>
            <person name="Kahn D."/>
            <person name="Robinson-Rechavi M."/>
            <person name="Laudet V."/>
            <person name="Schachter V."/>
            <person name="Quetier F."/>
            <person name="Saurin W."/>
            <person name="Scarpelli C."/>
            <person name="Wincker P."/>
            <person name="Lander E.S."/>
            <person name="Weissenbach J."/>
            <person name="Roest Crollius H."/>
        </authorList>
    </citation>
    <scope>NUCLEOTIDE SEQUENCE [LARGE SCALE GENOMIC DNA]</scope>
</reference>
<dbReference type="Ensembl" id="ENSTNIT00000006925.1">
    <property type="protein sequence ID" value="ENSTNIP00000006774.1"/>
    <property type="gene ID" value="ENSTNIG00000004153.1"/>
</dbReference>
<keyword evidence="3" id="KW-0276">Fatty acid metabolism</keyword>
<dbReference type="SUPFAM" id="SSF56801">
    <property type="entry name" value="Acetyl-CoA synthetase-like"/>
    <property type="match status" value="1"/>
</dbReference>
<feature type="region of interest" description="Disordered" evidence="9">
    <location>
        <begin position="60"/>
        <end position="88"/>
    </location>
</feature>
<evidence type="ECO:0000256" key="3">
    <source>
        <dbReference type="ARBA" id="ARBA00022832"/>
    </source>
</evidence>
<evidence type="ECO:0000256" key="2">
    <source>
        <dbReference type="ARBA" id="ARBA00022598"/>
    </source>
</evidence>
<reference evidence="11" key="3">
    <citation type="submission" date="2025-09" db="UniProtKB">
        <authorList>
            <consortium name="Ensembl"/>
        </authorList>
    </citation>
    <scope>IDENTIFICATION</scope>
</reference>
<dbReference type="GO" id="GO:0005789">
    <property type="term" value="C:endoplasmic reticulum membrane"/>
    <property type="evidence" value="ECO:0007669"/>
    <property type="project" value="TreeGrafter"/>
</dbReference>
<dbReference type="Gene3D" id="3.40.50.12780">
    <property type="entry name" value="N-terminal domain of ligase-like"/>
    <property type="match status" value="1"/>
</dbReference>
<feature type="domain" description="AMP-binding enzyme C-terminal" evidence="10">
    <location>
        <begin position="172"/>
        <end position="245"/>
    </location>
</feature>
<dbReference type="InParanoid" id="H3CEV0"/>
<proteinExistence type="inferred from homology"/>
<evidence type="ECO:0000256" key="8">
    <source>
        <dbReference type="ARBA" id="ARBA00048666"/>
    </source>
</evidence>
<dbReference type="EC" id="6.2.1.3" evidence="5"/>
<keyword evidence="3" id="KW-0443">Lipid metabolism</keyword>
<comment type="similarity">
    <text evidence="1">Belongs to the ATP-dependent AMP-binding enzyme family.</text>
</comment>
<evidence type="ECO:0000313" key="11">
    <source>
        <dbReference type="Ensembl" id="ENSTNIP00000006774.1"/>
    </source>
</evidence>
<protein>
    <recommendedName>
        <fullName evidence="5">long-chain-fatty-acid--CoA ligase</fullName>
        <ecNumber evidence="5">6.2.1.3</ecNumber>
    </recommendedName>
    <alternativeName>
        <fullName evidence="7">Long-chain-fatty-acid--CoA ligase</fullName>
    </alternativeName>
</protein>
<dbReference type="Pfam" id="PF13193">
    <property type="entry name" value="AMP-binding_C"/>
    <property type="match status" value="1"/>
</dbReference>
<keyword evidence="4" id="KW-0445">Lipid transport</keyword>
<sequence length="293" mass="32705">MTRLVQRVSATFVPEGGKCKDTETRGSCCDWKEEHREPPVLVEDKLFASPLLSLLVSSGAKTRTRTDQKQEPEERQGCSETQNDVSSPAVAPGEAGILVAPLTAVNRFLGYAGDQVQSEKKLLRNVLKVGDVYFNTGDLLLLDRRGFLYFHDCIGDTFRWKGENVSTTEVSDVLDLLDFIQEANVYGVTIPGREGRAGMAAVVLKQDQQLDGKRLYQHLVKSLPAYAWPWLLRIQSSLDVTETFKQQKTKLVQEAFNPDLVGDPLYFLHAPQGDYVPLEASLYRGIVSGEIHF</sequence>
<evidence type="ECO:0000313" key="12">
    <source>
        <dbReference type="Proteomes" id="UP000007303"/>
    </source>
</evidence>
<dbReference type="Gene3D" id="3.30.300.30">
    <property type="match status" value="1"/>
</dbReference>
<dbReference type="Proteomes" id="UP000007303">
    <property type="component" value="Unassembled WGS sequence"/>
</dbReference>
<evidence type="ECO:0000256" key="7">
    <source>
        <dbReference type="ARBA" id="ARBA00041297"/>
    </source>
</evidence>
<comment type="catalytic activity">
    <reaction evidence="6">
        <text>a very long-chain fatty acid + ATP + CoA = a very long-chain fatty acyl-CoA + AMP + diphosphate</text>
        <dbReference type="Rhea" id="RHEA:54536"/>
        <dbReference type="ChEBI" id="CHEBI:30616"/>
        <dbReference type="ChEBI" id="CHEBI:33019"/>
        <dbReference type="ChEBI" id="CHEBI:57287"/>
        <dbReference type="ChEBI" id="CHEBI:58950"/>
        <dbReference type="ChEBI" id="CHEBI:138261"/>
        <dbReference type="ChEBI" id="CHEBI:456215"/>
    </reaction>
    <physiologicalReaction direction="left-to-right" evidence="6">
        <dbReference type="Rhea" id="RHEA:54537"/>
    </physiologicalReaction>
</comment>
<evidence type="ECO:0000256" key="6">
    <source>
        <dbReference type="ARBA" id="ARBA00036527"/>
    </source>
</evidence>
<dbReference type="GO" id="GO:0044539">
    <property type="term" value="P:long-chain fatty acid import into cell"/>
    <property type="evidence" value="ECO:0007669"/>
    <property type="project" value="TreeGrafter"/>
</dbReference>
<dbReference type="GeneTree" id="ENSGT00940000161073"/>
<evidence type="ECO:0000256" key="4">
    <source>
        <dbReference type="ARBA" id="ARBA00023055"/>
    </source>
</evidence>
<keyword evidence="12" id="KW-1185">Reference proteome</keyword>
<accession>H3CEV0</accession>
<comment type="catalytic activity">
    <reaction evidence="8">
        <text>tetracosanoate + ATP + CoA = tetracosanoyl-CoA + AMP + diphosphate</text>
        <dbReference type="Rhea" id="RHEA:33639"/>
        <dbReference type="ChEBI" id="CHEBI:30616"/>
        <dbReference type="ChEBI" id="CHEBI:31014"/>
        <dbReference type="ChEBI" id="CHEBI:33019"/>
        <dbReference type="ChEBI" id="CHEBI:57287"/>
        <dbReference type="ChEBI" id="CHEBI:65052"/>
        <dbReference type="ChEBI" id="CHEBI:456215"/>
    </reaction>
    <physiologicalReaction direction="left-to-right" evidence="8">
        <dbReference type="Rhea" id="RHEA:33640"/>
    </physiologicalReaction>
</comment>
<organism evidence="11 12">
    <name type="scientific">Tetraodon nigroviridis</name>
    <name type="common">Spotted green pufferfish</name>
    <name type="synonym">Chelonodon nigroviridis</name>
    <dbReference type="NCBI Taxonomy" id="99883"/>
    <lineage>
        <taxon>Eukaryota</taxon>
        <taxon>Metazoa</taxon>
        <taxon>Chordata</taxon>
        <taxon>Craniata</taxon>
        <taxon>Vertebrata</taxon>
        <taxon>Euteleostomi</taxon>
        <taxon>Actinopterygii</taxon>
        <taxon>Neopterygii</taxon>
        <taxon>Teleostei</taxon>
        <taxon>Neoteleostei</taxon>
        <taxon>Acanthomorphata</taxon>
        <taxon>Eupercaria</taxon>
        <taxon>Tetraodontiformes</taxon>
        <taxon>Tetradontoidea</taxon>
        <taxon>Tetraodontidae</taxon>
        <taxon>Tetraodon</taxon>
    </lineage>
</organism>
<dbReference type="STRING" id="99883.ENSTNIP00000006774"/>
<dbReference type="FunFam" id="3.30.300.30:FF:000002">
    <property type="entry name" value="Long-chain fatty acid transport protein 1"/>
    <property type="match status" value="1"/>
</dbReference>
<evidence type="ECO:0000256" key="1">
    <source>
        <dbReference type="ARBA" id="ARBA00006432"/>
    </source>
</evidence>
<dbReference type="AlphaFoldDB" id="H3CEV0"/>
<dbReference type="InterPro" id="IPR042099">
    <property type="entry name" value="ANL_N_sf"/>
</dbReference>
<dbReference type="InterPro" id="IPR045851">
    <property type="entry name" value="AMP-bd_C_sf"/>
</dbReference>
<reference evidence="11" key="2">
    <citation type="submission" date="2025-08" db="UniProtKB">
        <authorList>
            <consortium name="Ensembl"/>
        </authorList>
    </citation>
    <scope>IDENTIFICATION</scope>
</reference>
<evidence type="ECO:0000256" key="5">
    <source>
        <dbReference type="ARBA" id="ARBA00026121"/>
    </source>
</evidence>
<keyword evidence="2" id="KW-0436">Ligase</keyword>
<evidence type="ECO:0000259" key="10">
    <source>
        <dbReference type="Pfam" id="PF13193"/>
    </source>
</evidence>
<dbReference type="HOGENOM" id="CLU_000022_46_1_1"/>
<dbReference type="InterPro" id="IPR025110">
    <property type="entry name" value="AMP-bd_C"/>
</dbReference>
<name>H3CEV0_TETNG</name>
<dbReference type="PANTHER" id="PTHR43107:SF16">
    <property type="entry name" value="LONG-CHAIN FATTY ACID TRANSPORT PROTEIN 6-LIKE"/>
    <property type="match status" value="1"/>
</dbReference>